<dbReference type="Proteomes" id="UP000267096">
    <property type="component" value="Unassembled WGS sequence"/>
</dbReference>
<dbReference type="AlphaFoldDB" id="A0A0M3JE03"/>
<evidence type="ECO:0000313" key="2">
    <source>
        <dbReference type="EMBL" id="VDK25841.1"/>
    </source>
</evidence>
<keyword evidence="3" id="KW-1185">Reference proteome</keyword>
<evidence type="ECO:0000313" key="3">
    <source>
        <dbReference type="Proteomes" id="UP000267096"/>
    </source>
</evidence>
<proteinExistence type="predicted"/>
<protein>
    <submittedName>
        <fullName evidence="4">Myosin_tail_1 domain-containing protein</fullName>
    </submittedName>
</protein>
<evidence type="ECO:0000313" key="4">
    <source>
        <dbReference type="WBParaSite" id="ASIM_0000584401-mRNA-1"/>
    </source>
</evidence>
<feature type="compositionally biased region" description="Basic and acidic residues" evidence="1">
    <location>
        <begin position="20"/>
        <end position="31"/>
    </location>
</feature>
<reference evidence="2 3" key="2">
    <citation type="submission" date="2018-11" db="EMBL/GenBank/DDBJ databases">
        <authorList>
            <consortium name="Pathogen Informatics"/>
        </authorList>
    </citation>
    <scope>NUCLEOTIDE SEQUENCE [LARGE SCALE GENOMIC DNA]</scope>
</reference>
<feature type="region of interest" description="Disordered" evidence="1">
    <location>
        <begin position="20"/>
        <end position="39"/>
    </location>
</feature>
<dbReference type="WBParaSite" id="ASIM_0000584401-mRNA-1">
    <property type="protein sequence ID" value="ASIM_0000584401-mRNA-1"/>
    <property type="gene ID" value="ASIM_0000584401"/>
</dbReference>
<name>A0A0M3JE03_ANISI</name>
<dbReference type="EMBL" id="UYRR01011268">
    <property type="protein sequence ID" value="VDK25841.1"/>
    <property type="molecule type" value="Genomic_DNA"/>
</dbReference>
<gene>
    <name evidence="2" type="ORF">ASIM_LOCUS5637</name>
</gene>
<organism evidence="4">
    <name type="scientific">Anisakis simplex</name>
    <name type="common">Herring worm</name>
    <dbReference type="NCBI Taxonomy" id="6269"/>
    <lineage>
        <taxon>Eukaryota</taxon>
        <taxon>Metazoa</taxon>
        <taxon>Ecdysozoa</taxon>
        <taxon>Nematoda</taxon>
        <taxon>Chromadorea</taxon>
        <taxon>Rhabditida</taxon>
        <taxon>Spirurina</taxon>
        <taxon>Ascaridomorpha</taxon>
        <taxon>Ascaridoidea</taxon>
        <taxon>Anisakidae</taxon>
        <taxon>Anisakis</taxon>
        <taxon>Anisakis simplex complex</taxon>
    </lineage>
</organism>
<evidence type="ECO:0000256" key="1">
    <source>
        <dbReference type="SAM" id="MobiDB-lite"/>
    </source>
</evidence>
<accession>A0A0M3JE03</accession>
<sequence>MRQREDSMLEDIERLRTSLEESQKNHEEHIKSCTQQAQELRKKTDELSTLRCRLEAVESTKAHQNTTSQRSDCMEDMLVSQVKSLTAQINEMRSARNYDE</sequence>
<reference evidence="4" key="1">
    <citation type="submission" date="2017-02" db="UniProtKB">
        <authorList>
            <consortium name="WormBaseParasite"/>
        </authorList>
    </citation>
    <scope>IDENTIFICATION</scope>
</reference>